<comment type="caution">
    <text evidence="4">The sequence shown here is derived from an EMBL/GenBank/DDBJ whole genome shotgun (WGS) entry which is preliminary data.</text>
</comment>
<dbReference type="Pfam" id="PF04075">
    <property type="entry name" value="F420H2_quin_red"/>
    <property type="match status" value="1"/>
</dbReference>
<dbReference type="Gene3D" id="2.30.110.10">
    <property type="entry name" value="Electron Transport, Fmn-binding Protein, Chain A"/>
    <property type="match status" value="1"/>
</dbReference>
<evidence type="ECO:0000256" key="1">
    <source>
        <dbReference type="ARBA" id="ARBA00008710"/>
    </source>
</evidence>
<organism evidence="4 5">
    <name type="scientific">Mycobacterium paragordonae</name>
    <dbReference type="NCBI Taxonomy" id="1389713"/>
    <lineage>
        <taxon>Bacteria</taxon>
        <taxon>Bacillati</taxon>
        <taxon>Actinomycetota</taxon>
        <taxon>Actinomycetes</taxon>
        <taxon>Mycobacteriales</taxon>
        <taxon>Mycobacteriaceae</taxon>
        <taxon>Mycobacterium</taxon>
    </lineage>
</organism>
<dbReference type="Proteomes" id="UP000465240">
    <property type="component" value="Unassembled WGS sequence"/>
</dbReference>
<dbReference type="PANTHER" id="PTHR39428:SF1">
    <property type="entry name" value="F420H(2)-DEPENDENT QUINONE REDUCTASE RV1261C"/>
    <property type="match status" value="1"/>
</dbReference>
<protein>
    <recommendedName>
        <fullName evidence="6">Nitroreductase family deazaflavin-dependent oxidoreductase</fullName>
    </recommendedName>
</protein>
<dbReference type="NCBIfam" id="TIGR00026">
    <property type="entry name" value="hi_GC_TIGR00026"/>
    <property type="match status" value="1"/>
</dbReference>
<dbReference type="PANTHER" id="PTHR39428">
    <property type="entry name" value="F420H(2)-DEPENDENT QUINONE REDUCTASE RV1261C"/>
    <property type="match status" value="1"/>
</dbReference>
<evidence type="ECO:0000313" key="5">
    <source>
        <dbReference type="Proteomes" id="UP000465240"/>
    </source>
</evidence>
<sequence>MTEMYRWYLWGTRKIGHYRWFAVLMKHVGTPADRALIRGSRGRLSISGPQLPTMLLTTRGRKSGKDRTVPLHYVRDGENLVAACENFGLETASSWPKNLLAHPTARVEIGGRNATYVGRPASAAEIDRNMPRLVTMWPAHDTYLERSGFRQVFVFEPAAQ</sequence>
<keyword evidence="5" id="KW-1185">Reference proteome</keyword>
<comment type="similarity">
    <text evidence="1">Belongs to the F420H(2)-dependent quinone reductase family.</text>
</comment>
<name>A0ABQ1C1F5_9MYCO</name>
<gene>
    <name evidence="4" type="ORF">MPRG_15420</name>
</gene>
<proteinExistence type="inferred from homology"/>
<evidence type="ECO:0000313" key="4">
    <source>
        <dbReference type="EMBL" id="GFG78266.1"/>
    </source>
</evidence>
<evidence type="ECO:0008006" key="6">
    <source>
        <dbReference type="Google" id="ProtNLM"/>
    </source>
</evidence>
<dbReference type="InterPro" id="IPR012349">
    <property type="entry name" value="Split_barrel_FMN-bd"/>
</dbReference>
<comment type="catalytic activity">
    <reaction evidence="3">
        <text>oxidized coenzyme F420-(gamma-L-Glu)(n) + a quinol + H(+) = reduced coenzyme F420-(gamma-L-Glu)(n) + a quinone</text>
        <dbReference type="Rhea" id="RHEA:39663"/>
        <dbReference type="Rhea" id="RHEA-COMP:12939"/>
        <dbReference type="Rhea" id="RHEA-COMP:14378"/>
        <dbReference type="ChEBI" id="CHEBI:15378"/>
        <dbReference type="ChEBI" id="CHEBI:24646"/>
        <dbReference type="ChEBI" id="CHEBI:132124"/>
        <dbReference type="ChEBI" id="CHEBI:133980"/>
        <dbReference type="ChEBI" id="CHEBI:139511"/>
    </reaction>
</comment>
<evidence type="ECO:0000256" key="2">
    <source>
        <dbReference type="ARBA" id="ARBA00023002"/>
    </source>
</evidence>
<dbReference type="EMBL" id="BLKX01000001">
    <property type="protein sequence ID" value="GFG78266.1"/>
    <property type="molecule type" value="Genomic_DNA"/>
</dbReference>
<evidence type="ECO:0000256" key="3">
    <source>
        <dbReference type="ARBA" id="ARBA00049106"/>
    </source>
</evidence>
<accession>A0ABQ1C1F5</accession>
<reference evidence="4 5" key="1">
    <citation type="journal article" date="2019" name="Emerg. Microbes Infect.">
        <title>Comprehensive subspecies identification of 175 nontuberculous mycobacteria species based on 7547 genomic profiles.</title>
        <authorList>
            <person name="Matsumoto Y."/>
            <person name="Kinjo T."/>
            <person name="Motooka D."/>
            <person name="Nabeya D."/>
            <person name="Jung N."/>
            <person name="Uechi K."/>
            <person name="Horii T."/>
            <person name="Iida T."/>
            <person name="Fujita J."/>
            <person name="Nakamura S."/>
        </authorList>
    </citation>
    <scope>NUCLEOTIDE SEQUENCE [LARGE SCALE GENOMIC DNA]</scope>
    <source>
        <strain evidence="4 5">JCM 18565</strain>
    </source>
</reference>
<keyword evidence="2" id="KW-0560">Oxidoreductase</keyword>
<dbReference type="InterPro" id="IPR004378">
    <property type="entry name" value="F420H2_quin_Rdtase"/>
</dbReference>